<dbReference type="EMBL" id="CP054698">
    <property type="protein sequence ID" value="QMS91026.1"/>
    <property type="molecule type" value="Genomic_DNA"/>
</dbReference>
<dbReference type="AlphaFoldDB" id="A0A7D7R7M0"/>
<organism evidence="1 2">
    <name type="scientific">Nostoc edaphicum CCNP1411</name>
    <dbReference type="NCBI Taxonomy" id="1472755"/>
    <lineage>
        <taxon>Bacteria</taxon>
        <taxon>Bacillati</taxon>
        <taxon>Cyanobacteriota</taxon>
        <taxon>Cyanophyceae</taxon>
        <taxon>Nostocales</taxon>
        <taxon>Nostocaceae</taxon>
        <taxon>Nostoc</taxon>
    </lineage>
</organism>
<reference evidence="2" key="1">
    <citation type="submission" date="2020-06" db="EMBL/GenBank/DDBJ databases">
        <title>Nostoc edaphicum CCNP1411 genome.</title>
        <authorList>
            <person name="Fidor A."/>
            <person name="Grabski M."/>
            <person name="Gawor J."/>
            <person name="Gromadka R."/>
            <person name="Wegrzyn G."/>
            <person name="Mazur-Marzec H."/>
        </authorList>
    </citation>
    <scope>NUCLEOTIDE SEQUENCE [LARGE SCALE GENOMIC DNA]</scope>
    <source>
        <strain evidence="2">CCNP1411</strain>
    </source>
</reference>
<dbReference type="Proteomes" id="UP000514713">
    <property type="component" value="Chromosome"/>
</dbReference>
<accession>A0A7D7R7M0</accession>
<proteinExistence type="predicted"/>
<gene>
    <name evidence="1" type="ORF">HUN01_26845</name>
</gene>
<sequence length="97" mass="11222">MPEVANYHQEVSNRISPIVEKLIKGNSLYQVKLNQQEMIEMLVELFGQLSPEEIRAITEHELTRRIDKILVLEAVSGTLNDLTPEQNKMYDDAVKRK</sequence>
<protein>
    <submittedName>
        <fullName evidence="1">Uncharacterized protein</fullName>
    </submittedName>
</protein>
<dbReference type="RefSeq" id="WP_181928704.1">
    <property type="nucleotide sequence ID" value="NZ_CP054698.1"/>
</dbReference>
<keyword evidence="2" id="KW-1185">Reference proteome</keyword>
<name>A0A7D7R7M0_9NOSO</name>
<evidence type="ECO:0000313" key="2">
    <source>
        <dbReference type="Proteomes" id="UP000514713"/>
    </source>
</evidence>
<evidence type="ECO:0000313" key="1">
    <source>
        <dbReference type="EMBL" id="QMS91026.1"/>
    </source>
</evidence>
<dbReference type="KEGG" id="ned:HUN01_26845"/>